<dbReference type="Pfam" id="PF02082">
    <property type="entry name" value="Rrf2"/>
    <property type="match status" value="1"/>
</dbReference>
<evidence type="ECO:0000313" key="2">
    <source>
        <dbReference type="Proteomes" id="UP000517694"/>
    </source>
</evidence>
<dbReference type="OrthoDB" id="9808360at2"/>
<gene>
    <name evidence="1" type="ORF">H1R13_18335</name>
</gene>
<dbReference type="NCBIfam" id="TIGR00738">
    <property type="entry name" value="rrf2_super"/>
    <property type="match status" value="1"/>
</dbReference>
<dbReference type="Gene3D" id="1.10.10.10">
    <property type="entry name" value="Winged helix-like DNA-binding domain superfamily/Winged helix DNA-binding domain"/>
    <property type="match status" value="1"/>
</dbReference>
<dbReference type="RefSeq" id="WP_159674918.1">
    <property type="nucleotide sequence ID" value="NZ_JACMHY010000007.1"/>
</dbReference>
<dbReference type="PROSITE" id="PS51197">
    <property type="entry name" value="HTH_RRF2_2"/>
    <property type="match status" value="1"/>
</dbReference>
<proteinExistence type="predicted"/>
<dbReference type="AlphaFoldDB" id="A0A7X1LRP7"/>
<organism evidence="1 2">
    <name type="scientific">Streptomyces mexicanus</name>
    <dbReference type="NCBI Taxonomy" id="178566"/>
    <lineage>
        <taxon>Bacteria</taxon>
        <taxon>Bacillati</taxon>
        <taxon>Actinomycetota</taxon>
        <taxon>Actinomycetes</taxon>
        <taxon>Kitasatosporales</taxon>
        <taxon>Streptomycetaceae</taxon>
        <taxon>Streptomyces</taxon>
    </lineage>
</organism>
<dbReference type="PROSITE" id="PS01332">
    <property type="entry name" value="HTH_RRF2_1"/>
    <property type="match status" value="1"/>
</dbReference>
<dbReference type="EMBL" id="JACMHY010000007">
    <property type="protein sequence ID" value="MBC2866857.1"/>
    <property type="molecule type" value="Genomic_DNA"/>
</dbReference>
<dbReference type="SUPFAM" id="SSF46785">
    <property type="entry name" value="Winged helix' DNA-binding domain"/>
    <property type="match status" value="1"/>
</dbReference>
<dbReference type="GO" id="GO:0005829">
    <property type="term" value="C:cytosol"/>
    <property type="evidence" value="ECO:0007669"/>
    <property type="project" value="TreeGrafter"/>
</dbReference>
<evidence type="ECO:0000313" key="1">
    <source>
        <dbReference type="EMBL" id="MBC2866857.1"/>
    </source>
</evidence>
<keyword evidence="2" id="KW-1185">Reference proteome</keyword>
<dbReference type="PANTHER" id="PTHR33221:SF13">
    <property type="entry name" value="TRANSCRIPTIONAL REGULATOR-RELATED"/>
    <property type="match status" value="1"/>
</dbReference>
<comment type="caution">
    <text evidence="1">The sequence shown here is derived from an EMBL/GenBank/DDBJ whole genome shotgun (WGS) entry which is preliminary data.</text>
</comment>
<dbReference type="InterPro" id="IPR030489">
    <property type="entry name" value="TR_Rrf2-type_CS"/>
</dbReference>
<dbReference type="InterPro" id="IPR036388">
    <property type="entry name" value="WH-like_DNA-bd_sf"/>
</dbReference>
<dbReference type="InterPro" id="IPR036390">
    <property type="entry name" value="WH_DNA-bd_sf"/>
</dbReference>
<dbReference type="InterPro" id="IPR000944">
    <property type="entry name" value="Tscrpt_reg_Rrf2"/>
</dbReference>
<dbReference type="GO" id="GO:0003700">
    <property type="term" value="F:DNA-binding transcription factor activity"/>
    <property type="evidence" value="ECO:0007669"/>
    <property type="project" value="TreeGrafter"/>
</dbReference>
<sequence>MRMSEGVEWGLHCCLILAWLGTDEPVPTAQFAAWFELPPAYLNKRLQALVRAGILTSTPGARGGFRLARRPEQISLMDVVAAVEGREDVFRCTEIRRRGEGAEAPEREFLQPCGIAAAMRKAELAWRRELAAQTLADLMEAAPPSAGGRARRHYERTRR</sequence>
<dbReference type="PANTHER" id="PTHR33221">
    <property type="entry name" value="WINGED HELIX-TURN-HELIX TRANSCRIPTIONAL REGULATOR, RRF2 FAMILY"/>
    <property type="match status" value="1"/>
</dbReference>
<reference evidence="1 2" key="1">
    <citation type="submission" date="2020-08" db="EMBL/GenBank/DDBJ databases">
        <title>Whole-Genome Sequence of French Clinical Streptomyces mexicanus Strain Q0842.</title>
        <authorList>
            <person name="Boxberger M."/>
            <person name="La Scola B."/>
        </authorList>
    </citation>
    <scope>NUCLEOTIDE SEQUENCE [LARGE SCALE GENOMIC DNA]</scope>
    <source>
        <strain evidence="1 2">Marseille-Q0842</strain>
    </source>
</reference>
<protein>
    <submittedName>
        <fullName evidence="1">Rrf2 family transcriptional regulator</fullName>
    </submittedName>
</protein>
<dbReference type="Proteomes" id="UP000517694">
    <property type="component" value="Unassembled WGS sequence"/>
</dbReference>
<accession>A0A7X1LRP7</accession>
<name>A0A7X1LRP7_9ACTN</name>